<reference evidence="1" key="1">
    <citation type="submission" date="2014-02" db="EMBL/GenBank/DDBJ databases">
        <title>Expanding our view of genomic diversity in Candidatus Accumulibacter clades.</title>
        <authorList>
            <person name="Skennerton C.T."/>
            <person name="Barr J.J."/>
            <person name="Slater F.R."/>
            <person name="Bond P.L."/>
            <person name="Tyson G.W."/>
        </authorList>
    </citation>
    <scope>NUCLEOTIDE SEQUENCE [LARGE SCALE GENOMIC DNA]</scope>
</reference>
<comment type="caution">
    <text evidence="1">The sequence shown here is derived from an EMBL/GenBank/DDBJ whole genome shotgun (WGS) entry which is preliminary data.</text>
</comment>
<dbReference type="AlphaFoldDB" id="A0A011M452"/>
<evidence type="ECO:0000313" key="1">
    <source>
        <dbReference type="EMBL" id="EXI64373.1"/>
    </source>
</evidence>
<dbReference type="Proteomes" id="UP000020218">
    <property type="component" value="Unassembled WGS sequence"/>
</dbReference>
<protein>
    <submittedName>
        <fullName evidence="1">Uncharacterized protein</fullName>
    </submittedName>
</protein>
<keyword evidence="2" id="KW-1185">Reference proteome</keyword>
<gene>
    <name evidence="1" type="ORF">AW08_03710</name>
</gene>
<dbReference type="EMBL" id="JFAX01000036">
    <property type="protein sequence ID" value="EXI64373.1"/>
    <property type="molecule type" value="Genomic_DNA"/>
</dbReference>
<dbReference type="STRING" id="1454001.AW08_03710"/>
<proteinExistence type="predicted"/>
<dbReference type="PATRIC" id="fig|1454001.3.peg.3746"/>
<sequence>MLSALHANIQDQFNAYGVQIMSPHFVMQPASNVVVPRESWHATA</sequence>
<organism evidence="1 2">
    <name type="scientific">Candidatus Accumulibacter adjunctus</name>
    <dbReference type="NCBI Taxonomy" id="1454001"/>
    <lineage>
        <taxon>Bacteria</taxon>
        <taxon>Pseudomonadati</taxon>
        <taxon>Pseudomonadota</taxon>
        <taxon>Betaproteobacteria</taxon>
        <taxon>Candidatus Accumulibacter</taxon>
    </lineage>
</organism>
<accession>A0A011M452</accession>
<name>A0A011M452_9PROT</name>
<evidence type="ECO:0000313" key="2">
    <source>
        <dbReference type="Proteomes" id="UP000020218"/>
    </source>
</evidence>